<gene>
    <name evidence="2" type="ORF">BB8028_0004g04700</name>
</gene>
<sequence length="245" mass="26880">MKYTALLLGAGTIVSGLPQVSSGPKLPFKPAPEGSGSECPYRNGGYDEDECGTKRYCNAIGAFGKNATIFKTKPVWDTIEACTAAHEPEPEQELLPFDFGYSVDADCANRGLTETDCGTKFYCEQIDEIVKFEKSRGKDLLGEDNEQTEDTRFKSTDECFKAHVPEPKDLPFLEADEDNFCGSRGDESEETCGTSAFCDLFVGEKRQALGSPYIWSRQNCLNAHQENPAAPAPTSVSNRLPENRS</sequence>
<evidence type="ECO:0000256" key="1">
    <source>
        <dbReference type="SAM" id="MobiDB-lite"/>
    </source>
</evidence>
<comment type="caution">
    <text evidence="2">The sequence shown here is derived from an EMBL/GenBank/DDBJ whole genome shotgun (WGS) entry which is preliminary data.</text>
</comment>
<evidence type="ECO:0000313" key="2">
    <source>
        <dbReference type="EMBL" id="PQK13539.1"/>
    </source>
</evidence>
<organism evidence="2 3">
    <name type="scientific">Beauveria bassiana</name>
    <name type="common">White muscardine disease fungus</name>
    <name type="synonym">Tritirachium shiotae</name>
    <dbReference type="NCBI Taxonomy" id="176275"/>
    <lineage>
        <taxon>Eukaryota</taxon>
        <taxon>Fungi</taxon>
        <taxon>Dikarya</taxon>
        <taxon>Ascomycota</taxon>
        <taxon>Pezizomycotina</taxon>
        <taxon>Sordariomycetes</taxon>
        <taxon>Hypocreomycetidae</taxon>
        <taxon>Hypocreales</taxon>
        <taxon>Cordycipitaceae</taxon>
        <taxon>Beauveria</taxon>
    </lineage>
</organism>
<dbReference type="Proteomes" id="UP000237441">
    <property type="component" value="Unassembled WGS sequence"/>
</dbReference>
<proteinExistence type="predicted"/>
<feature type="region of interest" description="Disordered" evidence="1">
    <location>
        <begin position="225"/>
        <end position="245"/>
    </location>
</feature>
<protein>
    <submittedName>
        <fullName evidence="2">Uncharacterized protein</fullName>
    </submittedName>
</protein>
<accession>A0A2S7YC08</accession>
<evidence type="ECO:0000313" key="3">
    <source>
        <dbReference type="Proteomes" id="UP000237441"/>
    </source>
</evidence>
<dbReference type="EMBL" id="JRHA01000004">
    <property type="protein sequence ID" value="PQK13539.1"/>
    <property type="molecule type" value="Genomic_DNA"/>
</dbReference>
<dbReference type="OrthoDB" id="4940958at2759"/>
<name>A0A2S7YC08_BEABA</name>
<reference evidence="2 3" key="1">
    <citation type="submission" date="2016-07" db="EMBL/GenBank/DDBJ databases">
        <title>Comparative genomics of the entomopathogenic fungus Beauveria bassiana.</title>
        <authorList>
            <person name="Valero Jimenez C.A."/>
            <person name="Zwaan B.J."/>
            <person name="Van Kan J.A."/>
            <person name="Takken W."/>
            <person name="Debets A.J."/>
            <person name="Schoustra S.E."/>
            <person name="Koenraadt C.J."/>
        </authorList>
    </citation>
    <scope>NUCLEOTIDE SEQUENCE [LARGE SCALE GENOMIC DNA]</scope>
    <source>
        <strain evidence="2 3">ARSEF 8028</strain>
    </source>
</reference>
<feature type="compositionally biased region" description="Polar residues" evidence="1">
    <location>
        <begin position="234"/>
        <end position="245"/>
    </location>
</feature>
<dbReference type="AlphaFoldDB" id="A0A2S7YC08"/>